<sequence>MIDAHAAGRVSGLAAGSARDLTARAAAHPGLFPAKPFDATLFNAVSLANAFGSPDATVAELRVANRLSLWIFAVDWLIDHRASRAEEVDAIVGECLAGTVESPLTAFLGEIRDEVADTTGLFEAELARMLHAMRREFAWKASGELPTLEAYLDNAANFGSTFVNVAHWTRNGVADVPGLLPASDEVQKVLRLLNDLATHHRDVSWGDLNALMLGPTPGEVRERIETLVGTAGKLIGDGPQADYLGRQIGYSSGFYGVADYWGSR</sequence>
<dbReference type="Gene3D" id="1.10.600.10">
    <property type="entry name" value="Farnesyl Diphosphate Synthase"/>
    <property type="match status" value="1"/>
</dbReference>
<protein>
    <submittedName>
        <fullName evidence="1">Terpene synthase</fullName>
    </submittedName>
</protein>
<dbReference type="Proteomes" id="UP000308705">
    <property type="component" value="Unassembled WGS sequence"/>
</dbReference>
<reference evidence="1 2" key="1">
    <citation type="submission" date="2019-04" db="EMBL/GenBank/DDBJ databases">
        <title>Herbidospora sp. NEAU-GS14.nov., a novel actinomycete isolated from soil.</title>
        <authorList>
            <person name="Han L."/>
        </authorList>
    </citation>
    <scope>NUCLEOTIDE SEQUENCE [LARGE SCALE GENOMIC DNA]</scope>
    <source>
        <strain evidence="1 2">NEAU-GS14</strain>
    </source>
</reference>
<accession>A0A4V5UYJ8</accession>
<proteinExistence type="predicted"/>
<dbReference type="OrthoDB" id="3398195at2"/>
<dbReference type="AlphaFoldDB" id="A0A4V5UYJ8"/>
<organism evidence="1 2">
    <name type="scientific">Herbidospora galbida</name>
    <dbReference type="NCBI Taxonomy" id="2575442"/>
    <lineage>
        <taxon>Bacteria</taxon>
        <taxon>Bacillati</taxon>
        <taxon>Actinomycetota</taxon>
        <taxon>Actinomycetes</taxon>
        <taxon>Streptosporangiales</taxon>
        <taxon>Streptosporangiaceae</taxon>
        <taxon>Herbidospora</taxon>
    </lineage>
</organism>
<dbReference type="Pfam" id="PF19086">
    <property type="entry name" value="Terpene_syn_C_2"/>
    <property type="match status" value="1"/>
</dbReference>
<dbReference type="RefSeq" id="WP_137249916.1">
    <property type="nucleotide sequence ID" value="NZ_SZQA01000030.1"/>
</dbReference>
<comment type="caution">
    <text evidence="1">The sequence shown here is derived from an EMBL/GenBank/DDBJ whole genome shotgun (WGS) entry which is preliminary data.</text>
</comment>
<dbReference type="EMBL" id="SZQA01000030">
    <property type="protein sequence ID" value="TKK85113.1"/>
    <property type="molecule type" value="Genomic_DNA"/>
</dbReference>
<dbReference type="SUPFAM" id="SSF48576">
    <property type="entry name" value="Terpenoid synthases"/>
    <property type="match status" value="1"/>
</dbReference>
<name>A0A4V5UYJ8_9ACTN</name>
<evidence type="ECO:0000313" key="1">
    <source>
        <dbReference type="EMBL" id="TKK85113.1"/>
    </source>
</evidence>
<gene>
    <name evidence="1" type="ORF">FDA94_27220</name>
</gene>
<evidence type="ECO:0000313" key="2">
    <source>
        <dbReference type="Proteomes" id="UP000308705"/>
    </source>
</evidence>
<keyword evidence="2" id="KW-1185">Reference proteome</keyword>
<dbReference type="InterPro" id="IPR008949">
    <property type="entry name" value="Isoprenoid_synthase_dom_sf"/>
</dbReference>